<dbReference type="EMBL" id="DTCK01000036">
    <property type="protein sequence ID" value="HGQ36175.1"/>
    <property type="molecule type" value="Genomic_DNA"/>
</dbReference>
<gene>
    <name evidence="2" type="ORF">ENU08_00990</name>
    <name evidence="1" type="ORF">ENU41_05810</name>
</gene>
<organism evidence="2">
    <name type="scientific">Ignisphaera aggregans</name>
    <dbReference type="NCBI Taxonomy" id="334771"/>
    <lineage>
        <taxon>Archaea</taxon>
        <taxon>Thermoproteota</taxon>
        <taxon>Thermoprotei</taxon>
        <taxon>Desulfurococcales</taxon>
        <taxon>Desulfurococcaceae</taxon>
        <taxon>Ignisphaera</taxon>
    </lineage>
</organism>
<sequence>MGLLSMLSILEESVYRHSKYLDRCRYLIRKASRGNMSKLIEGFAALARESRKLEEVLTTLSNSCAESLFSEDVDMLAAVVFYVYEVSVEDERDLWSKYEKFNPSENVEEHHTRLNRMKALAQRILETIEGNEGKT</sequence>
<dbReference type="EMBL" id="DTBD01000008">
    <property type="protein sequence ID" value="HGQ63809.1"/>
    <property type="molecule type" value="Genomic_DNA"/>
</dbReference>
<protein>
    <submittedName>
        <fullName evidence="2">Uncharacterized protein</fullName>
    </submittedName>
</protein>
<dbReference type="AlphaFoldDB" id="A0A7C4NK84"/>
<name>A0A7C4NK84_9CREN</name>
<reference evidence="2" key="1">
    <citation type="journal article" date="2020" name="mSystems">
        <title>Genome- and Community-Level Interaction Insights into Carbon Utilization and Element Cycling Functions of Hydrothermarchaeota in Hydrothermal Sediment.</title>
        <authorList>
            <person name="Zhou Z."/>
            <person name="Liu Y."/>
            <person name="Xu W."/>
            <person name="Pan J."/>
            <person name="Luo Z.H."/>
            <person name="Li M."/>
        </authorList>
    </citation>
    <scope>NUCLEOTIDE SEQUENCE [LARGE SCALE GENOMIC DNA]</scope>
    <source>
        <strain evidence="2">SpSt-637</strain>
        <strain evidence="1">SpSt-667</strain>
    </source>
</reference>
<evidence type="ECO:0000313" key="2">
    <source>
        <dbReference type="EMBL" id="HGQ63809.1"/>
    </source>
</evidence>
<accession>A0A7C4NK84</accession>
<comment type="caution">
    <text evidence="2">The sequence shown here is derived from an EMBL/GenBank/DDBJ whole genome shotgun (WGS) entry which is preliminary data.</text>
</comment>
<proteinExistence type="predicted"/>
<evidence type="ECO:0000313" key="1">
    <source>
        <dbReference type="EMBL" id="HGQ36175.1"/>
    </source>
</evidence>